<dbReference type="RefSeq" id="WP_114727516.1">
    <property type="nucleotide sequence ID" value="NZ_BJMI01000006.1"/>
</dbReference>
<dbReference type="PANTHER" id="PTHR46594:SF4">
    <property type="entry name" value="P-TYPE CATION-TRANSPORTING ATPASE"/>
    <property type="match status" value="1"/>
</dbReference>
<evidence type="ECO:0000313" key="6">
    <source>
        <dbReference type="Proteomes" id="UP000562982"/>
    </source>
</evidence>
<evidence type="ECO:0000259" key="2">
    <source>
        <dbReference type="PROSITE" id="PS50846"/>
    </source>
</evidence>
<protein>
    <submittedName>
        <fullName evidence="4">Copper chaperone</fullName>
    </submittedName>
    <submittedName>
        <fullName evidence="3">Heavy-metal-associated domain-containing protein</fullName>
    </submittedName>
</protein>
<feature type="domain" description="HMA" evidence="2">
    <location>
        <begin position="2"/>
        <end position="68"/>
    </location>
</feature>
<dbReference type="EMBL" id="QQAW01000005">
    <property type="protein sequence ID" value="RDI37761.1"/>
    <property type="molecule type" value="Genomic_DNA"/>
</dbReference>
<dbReference type="GO" id="GO:0046872">
    <property type="term" value="F:metal ion binding"/>
    <property type="evidence" value="ECO:0007669"/>
    <property type="project" value="UniProtKB-KW"/>
</dbReference>
<dbReference type="Proteomes" id="UP000254958">
    <property type="component" value="Unassembled WGS sequence"/>
</dbReference>
<dbReference type="InterPro" id="IPR017969">
    <property type="entry name" value="Heavy-metal-associated_CS"/>
</dbReference>
<evidence type="ECO:0000256" key="1">
    <source>
        <dbReference type="ARBA" id="ARBA00022723"/>
    </source>
</evidence>
<evidence type="ECO:0000313" key="3">
    <source>
        <dbReference type="EMBL" id="MBB2186823.1"/>
    </source>
</evidence>
<dbReference type="Gene3D" id="3.30.70.100">
    <property type="match status" value="1"/>
</dbReference>
<organism evidence="4 5">
    <name type="scientific">Gluconacetobacter liquefaciens</name>
    <name type="common">Acetobacter liquefaciens</name>
    <dbReference type="NCBI Taxonomy" id="89584"/>
    <lineage>
        <taxon>Bacteria</taxon>
        <taxon>Pseudomonadati</taxon>
        <taxon>Pseudomonadota</taxon>
        <taxon>Alphaproteobacteria</taxon>
        <taxon>Acetobacterales</taxon>
        <taxon>Acetobacteraceae</taxon>
        <taxon>Gluconacetobacter</taxon>
    </lineage>
</organism>
<dbReference type="Pfam" id="PF00403">
    <property type="entry name" value="HMA"/>
    <property type="match status" value="1"/>
</dbReference>
<reference evidence="4 5" key="1">
    <citation type="submission" date="2018-07" db="EMBL/GenBank/DDBJ databases">
        <title>Genomic Encyclopedia of Type Strains, Phase IV (KMG-IV): sequencing the most valuable type-strain genomes for metagenomic binning, comparative biology and taxonomic classification.</title>
        <authorList>
            <person name="Goeker M."/>
        </authorList>
    </citation>
    <scope>NUCLEOTIDE SEQUENCE [LARGE SCALE GENOMIC DNA]</scope>
    <source>
        <strain evidence="4 5">DSM 5603</strain>
    </source>
</reference>
<dbReference type="OrthoDB" id="9801832at2"/>
<dbReference type="InterPro" id="IPR006121">
    <property type="entry name" value="HMA_dom"/>
</dbReference>
<dbReference type="FunFam" id="3.30.70.100:FF:000033">
    <property type="entry name" value="Copper-transporting ATPase HMA5"/>
    <property type="match status" value="1"/>
</dbReference>
<reference evidence="3 6" key="2">
    <citation type="submission" date="2020-04" db="EMBL/GenBank/DDBJ databases">
        <title>Description of novel Gluconacetobacter.</title>
        <authorList>
            <person name="Sombolestani A."/>
        </authorList>
    </citation>
    <scope>NUCLEOTIDE SEQUENCE [LARGE SCALE GENOMIC DNA]</scope>
    <source>
        <strain evidence="3 6">LMG 1382</strain>
    </source>
</reference>
<dbReference type="EMBL" id="JABEQI010000005">
    <property type="protein sequence ID" value="MBB2186823.1"/>
    <property type="molecule type" value="Genomic_DNA"/>
</dbReference>
<keyword evidence="5" id="KW-1185">Reference proteome</keyword>
<dbReference type="Proteomes" id="UP000562982">
    <property type="component" value="Unassembled WGS sequence"/>
</dbReference>
<dbReference type="PROSITE" id="PS50846">
    <property type="entry name" value="HMA_2"/>
    <property type="match status" value="1"/>
</dbReference>
<evidence type="ECO:0000313" key="5">
    <source>
        <dbReference type="Proteomes" id="UP000254958"/>
    </source>
</evidence>
<name>A0A370G1M3_GLULI</name>
<accession>A0A370G1M3</accession>
<dbReference type="PRINTS" id="PR00946">
    <property type="entry name" value="HGSCAVENGER"/>
</dbReference>
<gene>
    <name evidence="4" type="ORF">C7453_105170</name>
    <name evidence="3" type="ORF">HLH32_10575</name>
</gene>
<comment type="caution">
    <text evidence="4">The sequence shown here is derived from an EMBL/GenBank/DDBJ whole genome shotgun (WGS) entry which is preliminary data.</text>
</comment>
<dbReference type="PANTHER" id="PTHR46594">
    <property type="entry name" value="P-TYPE CATION-TRANSPORTING ATPASE"/>
    <property type="match status" value="1"/>
</dbReference>
<dbReference type="SUPFAM" id="SSF55008">
    <property type="entry name" value="HMA, heavy metal-associated domain"/>
    <property type="match status" value="1"/>
</dbReference>
<evidence type="ECO:0000313" key="4">
    <source>
        <dbReference type="EMBL" id="RDI37761.1"/>
    </source>
</evidence>
<dbReference type="CDD" id="cd00371">
    <property type="entry name" value="HMA"/>
    <property type="match status" value="1"/>
</dbReference>
<sequence>METLSLNVTGMTCNGCVNSVKKALEQTDGVSAAEVTLEPGRATVSYDPAFTSPAALRMAIEDAGFEIAA</sequence>
<dbReference type="InterPro" id="IPR036163">
    <property type="entry name" value="HMA_dom_sf"/>
</dbReference>
<proteinExistence type="predicted"/>
<dbReference type="PROSITE" id="PS01047">
    <property type="entry name" value="HMA_1"/>
    <property type="match status" value="1"/>
</dbReference>
<dbReference type="InterPro" id="IPR001802">
    <property type="entry name" value="MerP/CopZ"/>
</dbReference>
<dbReference type="AlphaFoldDB" id="A0A370G1M3"/>
<keyword evidence="1" id="KW-0479">Metal-binding</keyword>